<evidence type="ECO:0000313" key="3">
    <source>
        <dbReference type="Proteomes" id="UP001367508"/>
    </source>
</evidence>
<proteinExistence type="predicted"/>
<feature type="region of interest" description="Disordered" evidence="1">
    <location>
        <begin position="273"/>
        <end position="294"/>
    </location>
</feature>
<feature type="region of interest" description="Disordered" evidence="1">
    <location>
        <begin position="197"/>
        <end position="242"/>
    </location>
</feature>
<accession>A0AAN9MW53</accession>
<protein>
    <submittedName>
        <fullName evidence="2">Uncharacterized protein</fullName>
    </submittedName>
</protein>
<sequence length="294" mass="33423">MGNLTAHERLRLFLYAHDRWCSTMTGIAIVSPQDIPTGVAFQNKHKMVSVPVSALVLSLRFSVLLNHYVALLAYRLPSLFLHPVSVSVSISVCVKLTYDVPNTNFLKRKWLSFAGERWRGFKTHLTSKYIYGSLKDVSPCEEYQFLDEDTWQRFVESRMDPAFVEKRKKGQQISAKNFYPHRLSRGGYELLQERLMDQKSKERQQSSEADPSTLLSPPSPPSRHEKWKRARQKATGEYTSEPSRIVAEKIDYLVEQSSQGVFVPTGQDDILSTAIGQPEHPGRVRAVGRGPIGN</sequence>
<dbReference type="PANTHER" id="PTHR33018:SF34">
    <property type="entry name" value="OS02G0472350 PROTEIN"/>
    <property type="match status" value="1"/>
</dbReference>
<gene>
    <name evidence="2" type="ORF">VNO77_03881</name>
</gene>
<reference evidence="2 3" key="1">
    <citation type="submission" date="2024-01" db="EMBL/GenBank/DDBJ databases">
        <title>The genomes of 5 underutilized Papilionoideae crops provide insights into root nodulation and disease resistanc.</title>
        <authorList>
            <person name="Jiang F."/>
        </authorList>
    </citation>
    <scope>NUCLEOTIDE SEQUENCE [LARGE SCALE GENOMIC DNA]</scope>
    <source>
        <strain evidence="2">LVBAO_FW01</strain>
        <tissue evidence="2">Leaves</tissue>
    </source>
</reference>
<dbReference type="AlphaFoldDB" id="A0AAN9MW53"/>
<keyword evidence="3" id="KW-1185">Reference proteome</keyword>
<evidence type="ECO:0000256" key="1">
    <source>
        <dbReference type="SAM" id="MobiDB-lite"/>
    </source>
</evidence>
<comment type="caution">
    <text evidence="2">The sequence shown here is derived from an EMBL/GenBank/DDBJ whole genome shotgun (WGS) entry which is preliminary data.</text>
</comment>
<name>A0AAN9MW53_CANGL</name>
<dbReference type="Proteomes" id="UP001367508">
    <property type="component" value="Unassembled WGS sequence"/>
</dbReference>
<dbReference type="EMBL" id="JAYMYQ010000001">
    <property type="protein sequence ID" value="KAK7361797.1"/>
    <property type="molecule type" value="Genomic_DNA"/>
</dbReference>
<organism evidence="2 3">
    <name type="scientific">Canavalia gladiata</name>
    <name type="common">Sword bean</name>
    <name type="synonym">Dolichos gladiatus</name>
    <dbReference type="NCBI Taxonomy" id="3824"/>
    <lineage>
        <taxon>Eukaryota</taxon>
        <taxon>Viridiplantae</taxon>
        <taxon>Streptophyta</taxon>
        <taxon>Embryophyta</taxon>
        <taxon>Tracheophyta</taxon>
        <taxon>Spermatophyta</taxon>
        <taxon>Magnoliopsida</taxon>
        <taxon>eudicotyledons</taxon>
        <taxon>Gunneridae</taxon>
        <taxon>Pentapetalae</taxon>
        <taxon>rosids</taxon>
        <taxon>fabids</taxon>
        <taxon>Fabales</taxon>
        <taxon>Fabaceae</taxon>
        <taxon>Papilionoideae</taxon>
        <taxon>50 kb inversion clade</taxon>
        <taxon>NPAAA clade</taxon>
        <taxon>indigoferoid/millettioid clade</taxon>
        <taxon>Phaseoleae</taxon>
        <taxon>Canavalia</taxon>
    </lineage>
</organism>
<evidence type="ECO:0000313" key="2">
    <source>
        <dbReference type="EMBL" id="KAK7361797.1"/>
    </source>
</evidence>
<dbReference type="PANTHER" id="PTHR33018">
    <property type="entry name" value="OS10G0338966 PROTEIN-RELATED"/>
    <property type="match status" value="1"/>
</dbReference>